<feature type="compositionally biased region" description="Basic and acidic residues" evidence="1">
    <location>
        <begin position="158"/>
        <end position="170"/>
    </location>
</feature>
<feature type="region of interest" description="Disordered" evidence="1">
    <location>
        <begin position="148"/>
        <end position="192"/>
    </location>
</feature>
<evidence type="ECO:0000256" key="1">
    <source>
        <dbReference type="SAM" id="MobiDB-lite"/>
    </source>
</evidence>
<dbReference type="Proteomes" id="UP001374535">
    <property type="component" value="Chromosome 5"/>
</dbReference>
<gene>
    <name evidence="2" type="ORF">V8G54_016302</name>
</gene>
<keyword evidence="3" id="KW-1185">Reference proteome</keyword>
<feature type="compositionally biased region" description="Basic and acidic residues" evidence="1">
    <location>
        <begin position="105"/>
        <end position="128"/>
    </location>
</feature>
<accession>A0AAQ3NM48</accession>
<name>A0AAQ3NM48_VIGMU</name>
<proteinExistence type="predicted"/>
<dbReference type="AlphaFoldDB" id="A0AAQ3NM48"/>
<feature type="region of interest" description="Disordered" evidence="1">
    <location>
        <begin position="101"/>
        <end position="131"/>
    </location>
</feature>
<evidence type="ECO:0000313" key="2">
    <source>
        <dbReference type="EMBL" id="WVZ11772.1"/>
    </source>
</evidence>
<dbReference type="PANTHER" id="PTHR36410:SF1">
    <property type="entry name" value="EXPRESSED PROTEIN"/>
    <property type="match status" value="1"/>
</dbReference>
<dbReference type="PANTHER" id="PTHR36410">
    <property type="entry name" value="EXPRESSED PROTEIN"/>
    <property type="match status" value="1"/>
</dbReference>
<sequence>MSGSSQAVTQRHLQIKGELKYSLHAKGSTALHVRVCVKDKRPKHTTCHDYHTVSATRSILLDIEKAMLHSIKTVLTYQHVSLPRSLSFNLGREASAVRFCTKSDSNSRDHHNMDKSQKPSEETKHGDVMSHSFGEGYATRCDEEGFGGIYGGKQSMPKTDECIHENHPAYDKTQGSEVKEKEKARHQPSANA</sequence>
<evidence type="ECO:0000313" key="3">
    <source>
        <dbReference type="Proteomes" id="UP001374535"/>
    </source>
</evidence>
<organism evidence="2 3">
    <name type="scientific">Vigna mungo</name>
    <name type="common">Black gram</name>
    <name type="synonym">Phaseolus mungo</name>
    <dbReference type="NCBI Taxonomy" id="3915"/>
    <lineage>
        <taxon>Eukaryota</taxon>
        <taxon>Viridiplantae</taxon>
        <taxon>Streptophyta</taxon>
        <taxon>Embryophyta</taxon>
        <taxon>Tracheophyta</taxon>
        <taxon>Spermatophyta</taxon>
        <taxon>Magnoliopsida</taxon>
        <taxon>eudicotyledons</taxon>
        <taxon>Gunneridae</taxon>
        <taxon>Pentapetalae</taxon>
        <taxon>rosids</taxon>
        <taxon>fabids</taxon>
        <taxon>Fabales</taxon>
        <taxon>Fabaceae</taxon>
        <taxon>Papilionoideae</taxon>
        <taxon>50 kb inversion clade</taxon>
        <taxon>NPAAA clade</taxon>
        <taxon>indigoferoid/millettioid clade</taxon>
        <taxon>Phaseoleae</taxon>
        <taxon>Vigna</taxon>
    </lineage>
</organism>
<reference evidence="2 3" key="1">
    <citation type="journal article" date="2023" name="Life. Sci Alliance">
        <title>Evolutionary insights into 3D genome organization and epigenetic landscape of Vigna mungo.</title>
        <authorList>
            <person name="Junaid A."/>
            <person name="Singh B."/>
            <person name="Bhatia S."/>
        </authorList>
    </citation>
    <scope>NUCLEOTIDE SEQUENCE [LARGE SCALE GENOMIC DNA]</scope>
    <source>
        <strain evidence="2">Urdbean</strain>
    </source>
</reference>
<protein>
    <submittedName>
        <fullName evidence="2">Uncharacterized protein</fullName>
    </submittedName>
</protein>
<dbReference type="EMBL" id="CP144696">
    <property type="protein sequence ID" value="WVZ11772.1"/>
    <property type="molecule type" value="Genomic_DNA"/>
</dbReference>